<comment type="caution">
    <text evidence="1">The sequence shown here is derived from an EMBL/GenBank/DDBJ whole genome shotgun (WGS) entry which is preliminary data.</text>
</comment>
<gene>
    <name evidence="1" type="ORF">LAD12857_36070</name>
</gene>
<sequence length="60" mass="6892">MNKKLIIERIEALVLAENKASCKVMEKSGLKCEGVLRHFNKCGDRYRDVNYYGIISSDIK</sequence>
<accession>A0ABQ5MA61</accession>
<protein>
    <recommendedName>
        <fullName evidence="3">GNAT family N-acetyltransferase</fullName>
    </recommendedName>
</protein>
<dbReference type="InterPro" id="IPR016181">
    <property type="entry name" value="Acyl_CoA_acyltransferase"/>
</dbReference>
<dbReference type="Gene3D" id="3.40.630.30">
    <property type="match status" value="1"/>
</dbReference>
<evidence type="ECO:0008006" key="3">
    <source>
        <dbReference type="Google" id="ProtNLM"/>
    </source>
</evidence>
<name>A0ABQ5MA61_9FIRM</name>
<evidence type="ECO:0000313" key="2">
    <source>
        <dbReference type="Proteomes" id="UP001419084"/>
    </source>
</evidence>
<reference evidence="1 2" key="1">
    <citation type="journal article" date="2024" name="Int. J. Syst. Evol. Microbiol.">
        <title>Lacrimispora brassicae sp. nov. isolated from fermented cabbage, and proposal of Clostridium indicum Gundawar et al. 2019 and Clostridium methoxybenzovorans Mechichi et al. 1999 as heterotypic synonyms of Lacrimispora amygdalina (Parshina et al. 2003) Haas and Blanchard 2020 and Lacrimispora indolis (McClung and McCoy 1957) Haas and Blanchard 2020, respectively.</title>
        <authorList>
            <person name="Kobayashi H."/>
            <person name="Tanizawa Y."/>
            <person name="Sakamoto M."/>
            <person name="Ohkuma M."/>
            <person name="Tohno M."/>
        </authorList>
    </citation>
    <scope>NUCLEOTIDE SEQUENCE [LARGE SCALE GENOMIC DNA]</scope>
    <source>
        <strain evidence="1 2">DSM 12857</strain>
    </source>
</reference>
<evidence type="ECO:0000313" key="1">
    <source>
        <dbReference type="EMBL" id="GLB31684.1"/>
    </source>
</evidence>
<dbReference type="SUPFAM" id="SSF55729">
    <property type="entry name" value="Acyl-CoA N-acyltransferases (Nat)"/>
    <property type="match status" value="1"/>
</dbReference>
<organism evidence="1 2">
    <name type="scientific">Lacrimispora amygdalina</name>
    <dbReference type="NCBI Taxonomy" id="253257"/>
    <lineage>
        <taxon>Bacteria</taxon>
        <taxon>Bacillati</taxon>
        <taxon>Bacillota</taxon>
        <taxon>Clostridia</taxon>
        <taxon>Lachnospirales</taxon>
        <taxon>Lachnospiraceae</taxon>
        <taxon>Lacrimispora</taxon>
    </lineage>
</organism>
<proteinExistence type="predicted"/>
<dbReference type="EMBL" id="BRPJ01000074">
    <property type="protein sequence ID" value="GLB31684.1"/>
    <property type="molecule type" value="Genomic_DNA"/>
</dbReference>
<keyword evidence="2" id="KW-1185">Reference proteome</keyword>
<dbReference type="Proteomes" id="UP001419084">
    <property type="component" value="Unassembled WGS sequence"/>
</dbReference>